<name>A0A6I8LHB7_9PSEU</name>
<feature type="region of interest" description="Disordered" evidence="1">
    <location>
        <begin position="118"/>
        <end position="152"/>
    </location>
</feature>
<dbReference type="Proteomes" id="UP000399805">
    <property type="component" value="Unassembled WGS sequence"/>
</dbReference>
<keyword evidence="4" id="KW-1185">Reference proteome</keyword>
<evidence type="ECO:0000256" key="2">
    <source>
        <dbReference type="SAM" id="Phobius"/>
    </source>
</evidence>
<reference evidence="3 4" key="1">
    <citation type="submission" date="2019-09" db="EMBL/GenBank/DDBJ databases">
        <authorList>
            <person name="Leyn A S."/>
        </authorList>
    </citation>
    <scope>NUCLEOTIDE SEQUENCE [LARGE SCALE GENOMIC DNA]</scope>
    <source>
        <strain evidence="3">AA231_1</strain>
    </source>
</reference>
<sequence>MLLALSRRFLDGMSGGFGFPFGCVSAVGAVLVAELCGATGHPWYALVTLGAVVLLTAFWSSVAAAIGVAAVAWALDSGFVLGRAGELTFSAPAGLAALAFAALVAFGSFARLASRSSAPRIPAPRDPVSTPQSREIAVQSREFRLQSRESRA</sequence>
<gene>
    <name evidence="3" type="ORF">AA23TX_01524</name>
</gene>
<feature type="transmembrane region" description="Helical" evidence="2">
    <location>
        <begin position="87"/>
        <end position="110"/>
    </location>
</feature>
<accession>A0A6I8LHB7</accession>
<evidence type="ECO:0000256" key="1">
    <source>
        <dbReference type="SAM" id="MobiDB-lite"/>
    </source>
</evidence>
<feature type="transmembrane region" description="Helical" evidence="2">
    <location>
        <begin position="44"/>
        <end position="75"/>
    </location>
</feature>
<dbReference type="AlphaFoldDB" id="A0A6I8LHB7"/>
<keyword evidence="2" id="KW-0812">Transmembrane</keyword>
<keyword evidence="2" id="KW-1133">Transmembrane helix</keyword>
<organism evidence="3 4">
    <name type="scientific">Amycolatopsis camponoti</name>
    <dbReference type="NCBI Taxonomy" id="2606593"/>
    <lineage>
        <taxon>Bacteria</taxon>
        <taxon>Bacillati</taxon>
        <taxon>Actinomycetota</taxon>
        <taxon>Actinomycetes</taxon>
        <taxon>Pseudonocardiales</taxon>
        <taxon>Pseudonocardiaceae</taxon>
        <taxon>Amycolatopsis</taxon>
    </lineage>
</organism>
<feature type="transmembrane region" description="Helical" evidence="2">
    <location>
        <begin position="12"/>
        <end position="32"/>
    </location>
</feature>
<evidence type="ECO:0000313" key="3">
    <source>
        <dbReference type="EMBL" id="VVJ16503.1"/>
    </source>
</evidence>
<keyword evidence="2" id="KW-0472">Membrane</keyword>
<dbReference type="EMBL" id="CABVGP010000001">
    <property type="protein sequence ID" value="VVJ16503.1"/>
    <property type="molecule type" value="Genomic_DNA"/>
</dbReference>
<protein>
    <submittedName>
        <fullName evidence="3">Uncharacterized protein</fullName>
    </submittedName>
</protein>
<feature type="compositionally biased region" description="Basic and acidic residues" evidence="1">
    <location>
        <begin position="141"/>
        <end position="152"/>
    </location>
</feature>
<proteinExistence type="predicted"/>
<evidence type="ECO:0000313" key="4">
    <source>
        <dbReference type="Proteomes" id="UP000399805"/>
    </source>
</evidence>